<dbReference type="NCBIfam" id="TIGR00464">
    <property type="entry name" value="gltX_bact"/>
    <property type="match status" value="1"/>
</dbReference>
<keyword evidence="2 7" id="KW-0436">Ligase</keyword>
<evidence type="ECO:0000313" key="11">
    <source>
        <dbReference type="Proteomes" id="UP000228528"/>
    </source>
</evidence>
<dbReference type="GO" id="GO:0004818">
    <property type="term" value="F:glutamate-tRNA ligase activity"/>
    <property type="evidence" value="ECO:0007669"/>
    <property type="project" value="InterPro"/>
</dbReference>
<dbReference type="GO" id="GO:0006424">
    <property type="term" value="P:glutamyl-tRNA aminoacylation"/>
    <property type="evidence" value="ECO:0007669"/>
    <property type="project" value="InterPro"/>
</dbReference>
<dbReference type="PANTHER" id="PTHR43311:SF2">
    <property type="entry name" value="GLUTAMATE--TRNA LIGASE, MITOCHONDRIAL-RELATED"/>
    <property type="match status" value="1"/>
</dbReference>
<comment type="caution">
    <text evidence="10">The sequence shown here is derived from an EMBL/GenBank/DDBJ whole genome shotgun (WGS) entry which is preliminary data.</text>
</comment>
<proteinExistence type="inferred from homology"/>
<evidence type="ECO:0000256" key="2">
    <source>
        <dbReference type="ARBA" id="ARBA00022598"/>
    </source>
</evidence>
<gene>
    <name evidence="10" type="ORF">COU30_01700</name>
</gene>
<organism evidence="10 11">
    <name type="scientific">Candidatus Magasanikbacteria bacterium CG10_big_fil_rev_8_21_14_0_10_38_6</name>
    <dbReference type="NCBI Taxonomy" id="1974647"/>
    <lineage>
        <taxon>Bacteria</taxon>
        <taxon>Candidatus Magasanikiibacteriota</taxon>
    </lineage>
</organism>
<dbReference type="InterPro" id="IPR045462">
    <property type="entry name" value="aa-tRNA-synth_I_cd-bd"/>
</dbReference>
<dbReference type="EMBL" id="PFBW01000074">
    <property type="protein sequence ID" value="PIR77567.1"/>
    <property type="molecule type" value="Genomic_DNA"/>
</dbReference>
<dbReference type="GO" id="GO:0000049">
    <property type="term" value="F:tRNA binding"/>
    <property type="evidence" value="ECO:0007669"/>
    <property type="project" value="InterPro"/>
</dbReference>
<keyword evidence="3 7" id="KW-0547">Nucleotide-binding</keyword>
<dbReference type="InterPro" id="IPR008925">
    <property type="entry name" value="aa_tRNA-synth_I_cd-bd_sf"/>
</dbReference>
<feature type="domain" description="Glutamyl/glutaminyl-tRNA synthetase class Ib catalytic" evidence="8">
    <location>
        <begin position="6"/>
        <end position="252"/>
    </location>
</feature>
<feature type="domain" description="Aminoacyl-tRNA synthetase class I anticodon-binding" evidence="9">
    <location>
        <begin position="266"/>
        <end position="424"/>
    </location>
</feature>
<dbReference type="SUPFAM" id="SSF48163">
    <property type="entry name" value="An anticodon-binding domain of class I aminoacyl-tRNA synthetases"/>
    <property type="match status" value="1"/>
</dbReference>
<evidence type="ECO:0000256" key="7">
    <source>
        <dbReference type="RuleBase" id="RU363037"/>
    </source>
</evidence>
<evidence type="ECO:0000256" key="5">
    <source>
        <dbReference type="ARBA" id="ARBA00022917"/>
    </source>
</evidence>
<dbReference type="InterPro" id="IPR049940">
    <property type="entry name" value="GluQ/Sye"/>
</dbReference>
<dbReference type="Proteomes" id="UP000228528">
    <property type="component" value="Unassembled WGS sequence"/>
</dbReference>
<dbReference type="SUPFAM" id="SSF52374">
    <property type="entry name" value="Nucleotidylyl transferase"/>
    <property type="match status" value="1"/>
</dbReference>
<sequence length="429" mass="49211">VTQKGNNGPYIQSERLAIYEQYIQQLLDNDYAYYAFDTAEELEDMRNRQRLNKQAPRYARSEMKNSFTLGMEKAKELIAAGEEYVVRMIVPENEELVFTDLVRGVIRVNTNEVDEQILRKSDGFPTYHLAVVVDDNAMETTHVLRGEEWISSTPKHLLLYRYFGWKEPLFGHLPVIINETGKKLSKRHGDVSVSSFQEKGYLPEAVLNFLVLLGWNPGTEQELFTLEEMVASFDMSKVQKKPAVFDRVKLDWFNQQWIRKIDEMDLLERCLPYLEQSDLLIAQGNGTWDTKNGTSVDKSFLLQVVLLQKDRMVVLGDIVEAIRFVFDLPEYEASLLVWKKSDAVGAMKMLTLLKEQLMAISVDNWTAQGINDVIFPWIKEHEYGVGDVLWPLRVALSGQQYSPGPFDIAAVLGKEEVLKRIDVALAMLA</sequence>
<evidence type="ECO:0000313" key="10">
    <source>
        <dbReference type="EMBL" id="PIR77567.1"/>
    </source>
</evidence>
<keyword evidence="4 7" id="KW-0067">ATP-binding</keyword>
<dbReference type="Pfam" id="PF00749">
    <property type="entry name" value="tRNA-synt_1c"/>
    <property type="match status" value="1"/>
</dbReference>
<feature type="non-terminal residue" evidence="10">
    <location>
        <position position="1"/>
    </location>
</feature>
<keyword evidence="5 7" id="KW-0648">Protein biosynthesis</keyword>
<protein>
    <submittedName>
        <fullName evidence="10">Glutamate--tRNA ligase</fullName>
    </submittedName>
</protein>
<accession>A0A2M6P1J2</accession>
<reference evidence="11" key="1">
    <citation type="submission" date="2017-09" db="EMBL/GenBank/DDBJ databases">
        <title>Depth-based differentiation of microbial function through sediment-hosted aquifers and enrichment of novel symbionts in the deep terrestrial subsurface.</title>
        <authorList>
            <person name="Probst A.J."/>
            <person name="Ladd B."/>
            <person name="Jarett J.K."/>
            <person name="Geller-Mcgrath D.E."/>
            <person name="Sieber C.M.K."/>
            <person name="Emerson J.B."/>
            <person name="Anantharaman K."/>
            <person name="Thomas B.C."/>
            <person name="Malmstrom R."/>
            <person name="Stieglmeier M."/>
            <person name="Klingl A."/>
            <person name="Woyke T."/>
            <person name="Ryan C.M."/>
            <person name="Banfield J.F."/>
        </authorList>
    </citation>
    <scope>NUCLEOTIDE SEQUENCE [LARGE SCALE GENOMIC DNA]</scope>
</reference>
<dbReference type="InterPro" id="IPR020751">
    <property type="entry name" value="aa-tRNA-synth_I_codon-bd_sub2"/>
</dbReference>
<evidence type="ECO:0000256" key="1">
    <source>
        <dbReference type="ARBA" id="ARBA00007894"/>
    </source>
</evidence>
<dbReference type="InterPro" id="IPR014729">
    <property type="entry name" value="Rossmann-like_a/b/a_fold"/>
</dbReference>
<comment type="similarity">
    <text evidence="1">Belongs to the class-I aminoacyl-tRNA synthetase family. Glutamate--tRNA ligase type 1 subfamily.</text>
</comment>
<evidence type="ECO:0000256" key="3">
    <source>
        <dbReference type="ARBA" id="ARBA00022741"/>
    </source>
</evidence>
<dbReference type="AlphaFoldDB" id="A0A2M6P1J2"/>
<evidence type="ECO:0000259" key="8">
    <source>
        <dbReference type="Pfam" id="PF00749"/>
    </source>
</evidence>
<keyword evidence="6 7" id="KW-0030">Aminoacyl-tRNA synthetase</keyword>
<dbReference type="Gene3D" id="3.40.50.620">
    <property type="entry name" value="HUPs"/>
    <property type="match status" value="1"/>
</dbReference>
<dbReference type="GO" id="GO:0005524">
    <property type="term" value="F:ATP binding"/>
    <property type="evidence" value="ECO:0007669"/>
    <property type="project" value="UniProtKB-KW"/>
</dbReference>
<evidence type="ECO:0000256" key="6">
    <source>
        <dbReference type="ARBA" id="ARBA00023146"/>
    </source>
</evidence>
<name>A0A2M6P1J2_9BACT</name>
<dbReference type="PANTHER" id="PTHR43311">
    <property type="entry name" value="GLUTAMATE--TRNA LIGASE"/>
    <property type="match status" value="1"/>
</dbReference>
<dbReference type="Pfam" id="PF19269">
    <property type="entry name" value="Anticodon_2"/>
    <property type="match status" value="1"/>
</dbReference>
<dbReference type="InterPro" id="IPR020058">
    <property type="entry name" value="Glu/Gln-tRNA-synth_Ib_cat-dom"/>
</dbReference>
<dbReference type="Gene3D" id="1.10.10.350">
    <property type="match status" value="1"/>
</dbReference>
<dbReference type="InterPro" id="IPR004527">
    <property type="entry name" value="Glu-tRNA-ligase_bac/mito"/>
</dbReference>
<evidence type="ECO:0000259" key="9">
    <source>
        <dbReference type="Pfam" id="PF19269"/>
    </source>
</evidence>
<evidence type="ECO:0000256" key="4">
    <source>
        <dbReference type="ARBA" id="ARBA00022840"/>
    </source>
</evidence>